<dbReference type="Pfam" id="PF04892">
    <property type="entry name" value="VanZ"/>
    <property type="match status" value="1"/>
</dbReference>
<evidence type="ECO:0000259" key="2">
    <source>
        <dbReference type="Pfam" id="PF04892"/>
    </source>
</evidence>
<evidence type="ECO:0000313" key="3">
    <source>
        <dbReference type="EMBL" id="BCO27782.1"/>
    </source>
</evidence>
<dbReference type="EMBL" id="AP024238">
    <property type="protein sequence ID" value="BCO27782.1"/>
    <property type="molecule type" value="Genomic_DNA"/>
</dbReference>
<feature type="transmembrane region" description="Helical" evidence="1">
    <location>
        <begin position="98"/>
        <end position="119"/>
    </location>
</feature>
<protein>
    <recommendedName>
        <fullName evidence="2">VanZ-like domain-containing protein</fullName>
    </recommendedName>
</protein>
<keyword evidence="4" id="KW-1185">Reference proteome</keyword>
<accession>A0ABN6D6W9</accession>
<feature type="transmembrane region" description="Helical" evidence="1">
    <location>
        <begin position="52"/>
        <end position="78"/>
    </location>
</feature>
<dbReference type="Proteomes" id="UP000824366">
    <property type="component" value="Chromosome"/>
</dbReference>
<keyword evidence="1" id="KW-0472">Membrane</keyword>
<evidence type="ECO:0000313" key="4">
    <source>
        <dbReference type="Proteomes" id="UP000824366"/>
    </source>
</evidence>
<reference evidence="3 4" key="1">
    <citation type="journal article" date="2021" name="Microbiol. Spectr.">
        <title>A Single Bacterium Capable of Oxidation and Reduction of Iron at Circumneutral pH.</title>
        <authorList>
            <person name="Kato S."/>
            <person name="Ohkuma M."/>
        </authorList>
    </citation>
    <scope>NUCLEOTIDE SEQUENCE [LARGE SCALE GENOMIC DNA]</scope>
    <source>
        <strain evidence="3 4">MIZ03</strain>
    </source>
</reference>
<feature type="transmembrane region" description="Helical" evidence="1">
    <location>
        <begin position="13"/>
        <end position="31"/>
    </location>
</feature>
<dbReference type="PANTHER" id="PTHR28008:SF1">
    <property type="entry name" value="DOMAIN PROTEIN, PUTATIVE (AFU_ORTHOLOGUE AFUA_3G10980)-RELATED"/>
    <property type="match status" value="1"/>
</dbReference>
<proteinExistence type="predicted"/>
<organism evidence="3 4">
    <name type="scientific">Rhodoferax lithotrophicus</name>
    <dbReference type="NCBI Taxonomy" id="2798804"/>
    <lineage>
        <taxon>Bacteria</taxon>
        <taxon>Pseudomonadati</taxon>
        <taxon>Pseudomonadota</taxon>
        <taxon>Betaproteobacteria</taxon>
        <taxon>Burkholderiales</taxon>
        <taxon>Comamonadaceae</taxon>
        <taxon>Rhodoferax</taxon>
    </lineage>
</organism>
<dbReference type="RefSeq" id="WP_223903800.1">
    <property type="nucleotide sequence ID" value="NZ_AP024238.1"/>
</dbReference>
<gene>
    <name evidence="3" type="ORF">MIZ03_2673</name>
</gene>
<dbReference type="InterPro" id="IPR006976">
    <property type="entry name" value="VanZ-like"/>
</dbReference>
<keyword evidence="1" id="KW-1133">Transmembrane helix</keyword>
<name>A0ABN6D6W9_9BURK</name>
<feature type="domain" description="VanZ-like" evidence="2">
    <location>
        <begin position="28"/>
        <end position="113"/>
    </location>
</feature>
<sequence>MNLALLLRSASPFWRWSFWGLVLVTLWLSLIPSEQVPQGLHFWDKAQHAAGFAGLGFLGLIAYPVRTGAVLLSLALFGIGIEVAQWLTGWRHGDLQDWVADCVGIAIGYAGWWGAALAIRMRR</sequence>
<keyword evidence="1" id="KW-0812">Transmembrane</keyword>
<evidence type="ECO:0000256" key="1">
    <source>
        <dbReference type="SAM" id="Phobius"/>
    </source>
</evidence>
<dbReference type="NCBIfam" id="NF037970">
    <property type="entry name" value="vanZ_1"/>
    <property type="match status" value="1"/>
</dbReference>
<dbReference type="PANTHER" id="PTHR28008">
    <property type="entry name" value="DOMAIN PROTEIN, PUTATIVE (AFU_ORTHOLOGUE AFUA_3G10980)-RELATED"/>
    <property type="match status" value="1"/>
</dbReference>